<dbReference type="GO" id="GO:0070681">
    <property type="term" value="P:glutaminyl-tRNAGln biosynthesis via transamidation"/>
    <property type="evidence" value="ECO:0007669"/>
    <property type="project" value="TreeGrafter"/>
</dbReference>
<keyword evidence="3" id="KW-1185">Reference proteome</keyword>
<dbReference type="AlphaFoldDB" id="A0AB94IYX4"/>
<sequence>MKLSSDEVRDIALEARLILTEDELAAAVGYINGFLDMLDRFNELDLEDVEPFCFAETMECPLRDDVLKPFEDRDAILRESAHVERDYFKVPRIMED</sequence>
<dbReference type="Gene3D" id="1.10.20.60">
    <property type="entry name" value="Glu-tRNAGln amidotransferase C subunit, N-terminal domain"/>
    <property type="match status" value="1"/>
</dbReference>
<organism evidence="2 3">
    <name type="scientific">Fretibacterium fastidiosum</name>
    <dbReference type="NCBI Taxonomy" id="651822"/>
    <lineage>
        <taxon>Bacteria</taxon>
        <taxon>Thermotogati</taxon>
        <taxon>Synergistota</taxon>
        <taxon>Synergistia</taxon>
        <taxon>Synergistales</taxon>
        <taxon>Aminobacteriaceae</taxon>
        <taxon>Fretibacterium</taxon>
    </lineage>
</organism>
<comment type="catalytic activity">
    <reaction evidence="1">
        <text>L-aspartyl-tRNA(Asn) + L-glutamine + ATP + H2O = L-asparaginyl-tRNA(Asn) + L-glutamate + ADP + phosphate + 2 H(+)</text>
        <dbReference type="Rhea" id="RHEA:14513"/>
        <dbReference type="Rhea" id="RHEA-COMP:9674"/>
        <dbReference type="Rhea" id="RHEA-COMP:9677"/>
        <dbReference type="ChEBI" id="CHEBI:15377"/>
        <dbReference type="ChEBI" id="CHEBI:15378"/>
        <dbReference type="ChEBI" id="CHEBI:29985"/>
        <dbReference type="ChEBI" id="CHEBI:30616"/>
        <dbReference type="ChEBI" id="CHEBI:43474"/>
        <dbReference type="ChEBI" id="CHEBI:58359"/>
        <dbReference type="ChEBI" id="CHEBI:78515"/>
        <dbReference type="ChEBI" id="CHEBI:78516"/>
        <dbReference type="ChEBI" id="CHEBI:456216"/>
    </reaction>
</comment>
<comment type="similarity">
    <text evidence="1">Belongs to the GatC family.</text>
</comment>
<dbReference type="InterPro" id="IPR036113">
    <property type="entry name" value="Asp/Glu-ADT_sf_sub_c"/>
</dbReference>
<protein>
    <recommendedName>
        <fullName evidence="1">Aspartyl/glutamyl-tRNA(Asn/Gln) amidotransferase subunit C</fullName>
        <shortName evidence="1">Asp/Glu-ADT subunit C</shortName>
        <ecNumber evidence="1">6.3.5.-</ecNumber>
    </recommendedName>
</protein>
<keyword evidence="1 2" id="KW-0436">Ligase</keyword>
<dbReference type="Proteomes" id="UP000008957">
    <property type="component" value="Chromosome"/>
</dbReference>
<evidence type="ECO:0000313" key="2">
    <source>
        <dbReference type="EMBL" id="CBL28918.1"/>
    </source>
</evidence>
<dbReference type="EC" id="6.3.5.-" evidence="1"/>
<dbReference type="InterPro" id="IPR003837">
    <property type="entry name" value="GatC"/>
</dbReference>
<dbReference type="GO" id="GO:0006450">
    <property type="term" value="P:regulation of translational fidelity"/>
    <property type="evidence" value="ECO:0007669"/>
    <property type="project" value="InterPro"/>
</dbReference>
<reference evidence="3" key="1">
    <citation type="submission" date="2010-03" db="EMBL/GenBank/DDBJ databases">
        <title>The genome sequence of Synergistetes sp. SGP1.</title>
        <authorList>
            <consortium name="metaHIT consortium -- http://www.metahit.eu/"/>
            <person name="Pajon A."/>
            <person name="Turner K."/>
            <person name="Parkhill J."/>
            <person name="Wade W."/>
            <person name="Vartoukian S."/>
        </authorList>
    </citation>
    <scope>NUCLEOTIDE SEQUENCE [LARGE SCALE GENOMIC DNA]</scope>
    <source>
        <strain evidence="3">SGP1</strain>
    </source>
</reference>
<gene>
    <name evidence="1" type="primary">gatC</name>
    <name evidence="2" type="ORF">SY1_22150</name>
</gene>
<dbReference type="EMBL" id="FP929056">
    <property type="protein sequence ID" value="CBL28918.1"/>
    <property type="molecule type" value="Genomic_DNA"/>
</dbReference>
<reference evidence="2 3" key="2">
    <citation type="submission" date="2010-03" db="EMBL/GenBank/DDBJ databases">
        <authorList>
            <person name="Pajon A."/>
        </authorList>
    </citation>
    <scope>NUCLEOTIDE SEQUENCE [LARGE SCALE GENOMIC DNA]</scope>
    <source>
        <strain evidence="2 3">SGP1</strain>
    </source>
</reference>
<keyword evidence="1" id="KW-0648">Protein biosynthesis</keyword>
<proteinExistence type="inferred from homology"/>
<dbReference type="RefSeq" id="WP_015557065.1">
    <property type="nucleotide sequence ID" value="NC_021038.1"/>
</dbReference>
<keyword evidence="1" id="KW-0547">Nucleotide-binding</keyword>
<dbReference type="Pfam" id="PF02686">
    <property type="entry name" value="GatC"/>
    <property type="match status" value="1"/>
</dbReference>
<comment type="subunit">
    <text evidence="1">Heterotrimer of A, B and C subunits.</text>
</comment>
<dbReference type="PANTHER" id="PTHR15004:SF0">
    <property type="entry name" value="GLUTAMYL-TRNA(GLN) AMIDOTRANSFERASE SUBUNIT C, MITOCHONDRIAL"/>
    <property type="match status" value="1"/>
</dbReference>
<comment type="function">
    <text evidence="1">Allows the formation of correctly charged Asn-tRNA(Asn) or Gln-tRNA(Gln) through the transamidation of misacylated Asp-tRNA(Asn) or Glu-tRNA(Gln) in organisms which lack either or both of asparaginyl-tRNA or glutaminyl-tRNA synthetases. The reaction takes place in the presence of glutamine and ATP through an activated phospho-Asp-tRNA(Asn) or phospho-Glu-tRNA(Gln).</text>
</comment>
<keyword evidence="1" id="KW-0067">ATP-binding</keyword>
<dbReference type="KEGG" id="sbr:SY1_22150"/>
<dbReference type="SUPFAM" id="SSF141000">
    <property type="entry name" value="Glu-tRNAGln amidotransferase C subunit"/>
    <property type="match status" value="1"/>
</dbReference>
<dbReference type="GO" id="GO:0006412">
    <property type="term" value="P:translation"/>
    <property type="evidence" value="ECO:0007669"/>
    <property type="project" value="UniProtKB-UniRule"/>
</dbReference>
<comment type="catalytic activity">
    <reaction evidence="1">
        <text>L-glutamyl-tRNA(Gln) + L-glutamine + ATP + H2O = L-glutaminyl-tRNA(Gln) + L-glutamate + ADP + phosphate + H(+)</text>
        <dbReference type="Rhea" id="RHEA:17521"/>
        <dbReference type="Rhea" id="RHEA-COMP:9681"/>
        <dbReference type="Rhea" id="RHEA-COMP:9684"/>
        <dbReference type="ChEBI" id="CHEBI:15377"/>
        <dbReference type="ChEBI" id="CHEBI:15378"/>
        <dbReference type="ChEBI" id="CHEBI:29985"/>
        <dbReference type="ChEBI" id="CHEBI:30616"/>
        <dbReference type="ChEBI" id="CHEBI:43474"/>
        <dbReference type="ChEBI" id="CHEBI:58359"/>
        <dbReference type="ChEBI" id="CHEBI:78520"/>
        <dbReference type="ChEBI" id="CHEBI:78521"/>
        <dbReference type="ChEBI" id="CHEBI:456216"/>
    </reaction>
</comment>
<dbReference type="NCBIfam" id="TIGR00135">
    <property type="entry name" value="gatC"/>
    <property type="match status" value="1"/>
</dbReference>
<accession>A0AB94IYX4</accession>
<name>A0AB94IYX4_9BACT</name>
<dbReference type="GO" id="GO:0050567">
    <property type="term" value="F:glutaminyl-tRNA synthase (glutamine-hydrolyzing) activity"/>
    <property type="evidence" value="ECO:0007669"/>
    <property type="project" value="UniProtKB-UniRule"/>
</dbReference>
<dbReference type="GO" id="GO:0005524">
    <property type="term" value="F:ATP binding"/>
    <property type="evidence" value="ECO:0007669"/>
    <property type="project" value="UniProtKB-KW"/>
</dbReference>
<evidence type="ECO:0000256" key="1">
    <source>
        <dbReference type="HAMAP-Rule" id="MF_00122"/>
    </source>
</evidence>
<dbReference type="HAMAP" id="MF_00122">
    <property type="entry name" value="GatC"/>
    <property type="match status" value="1"/>
</dbReference>
<evidence type="ECO:0000313" key="3">
    <source>
        <dbReference type="Proteomes" id="UP000008957"/>
    </source>
</evidence>
<dbReference type="PANTHER" id="PTHR15004">
    <property type="entry name" value="GLUTAMYL-TRNA(GLN) AMIDOTRANSFERASE SUBUNIT C, MITOCHONDRIAL"/>
    <property type="match status" value="1"/>
</dbReference>